<evidence type="ECO:0000313" key="3">
    <source>
        <dbReference type="Proteomes" id="UP001159364"/>
    </source>
</evidence>
<dbReference type="EMBL" id="JAIWQS010000005">
    <property type="protein sequence ID" value="KAJ8766268.1"/>
    <property type="molecule type" value="Genomic_DNA"/>
</dbReference>
<sequence>MASSSPAPSNNGSDAVSRFAPPKTLRGLNKPKCIQCGNVARSRCPYQSCKSCCSKAQNPCHIHVLKANATFPDKTPDSASPLFDQKSSEVSPSVNAHRVASLRQLSNSFSQFSNVHSPLRSRKPLTRKEAVAINEWRFSKLKEYRDGNIAVENESFDRYMQNVSLLEEVFSHRSITDCSTEDKSLSSSCDHSPAEPDAEKMRLELKLKLRSNPVRTENIRKRIQQIVDEGLKKLRQCDANSDANDQKKRKVGFSEKLSALSELTDKLHKVQNMEDLKSCLEMKARLYDQSTQVEIKDSEGSEEQTTQDGLASKKGLDFGLQKSCKAVETNQEDLDRINEHFCILEKIEDL</sequence>
<gene>
    <name evidence="2" type="ORF">K2173_022327</name>
</gene>
<name>A0AAV8TJ69_9ROSI</name>
<organism evidence="2 3">
    <name type="scientific">Erythroxylum novogranatense</name>
    <dbReference type="NCBI Taxonomy" id="1862640"/>
    <lineage>
        <taxon>Eukaryota</taxon>
        <taxon>Viridiplantae</taxon>
        <taxon>Streptophyta</taxon>
        <taxon>Embryophyta</taxon>
        <taxon>Tracheophyta</taxon>
        <taxon>Spermatophyta</taxon>
        <taxon>Magnoliopsida</taxon>
        <taxon>eudicotyledons</taxon>
        <taxon>Gunneridae</taxon>
        <taxon>Pentapetalae</taxon>
        <taxon>rosids</taxon>
        <taxon>fabids</taxon>
        <taxon>Malpighiales</taxon>
        <taxon>Erythroxylaceae</taxon>
        <taxon>Erythroxylum</taxon>
    </lineage>
</organism>
<accession>A0AAV8TJ69</accession>
<proteinExistence type="predicted"/>
<dbReference type="Proteomes" id="UP001159364">
    <property type="component" value="Linkage Group LG05"/>
</dbReference>
<feature type="compositionally biased region" description="Low complexity" evidence="1">
    <location>
        <begin position="1"/>
        <end position="11"/>
    </location>
</feature>
<comment type="caution">
    <text evidence="2">The sequence shown here is derived from an EMBL/GenBank/DDBJ whole genome shotgun (WGS) entry which is preliminary data.</text>
</comment>
<reference evidence="2 3" key="1">
    <citation type="submission" date="2021-09" db="EMBL/GenBank/DDBJ databases">
        <title>Genomic insights and catalytic innovation underlie evolution of tropane alkaloids biosynthesis.</title>
        <authorList>
            <person name="Wang Y.-J."/>
            <person name="Tian T."/>
            <person name="Huang J.-P."/>
            <person name="Huang S.-X."/>
        </authorList>
    </citation>
    <scope>NUCLEOTIDE SEQUENCE [LARGE SCALE GENOMIC DNA]</scope>
    <source>
        <strain evidence="2">KIB-2018</strain>
        <tissue evidence="2">Leaf</tissue>
    </source>
</reference>
<feature type="region of interest" description="Disordered" evidence="1">
    <location>
        <begin position="1"/>
        <end position="25"/>
    </location>
</feature>
<dbReference type="AlphaFoldDB" id="A0AAV8TJ69"/>
<dbReference type="PANTHER" id="PTHR35696">
    <property type="entry name" value="ELECTRON CARRIER/IRON ION-BINDING PROTEIN"/>
    <property type="match status" value="1"/>
</dbReference>
<protein>
    <submittedName>
        <fullName evidence="2">Uncharacterized protein</fullName>
    </submittedName>
</protein>
<evidence type="ECO:0000256" key="1">
    <source>
        <dbReference type="SAM" id="MobiDB-lite"/>
    </source>
</evidence>
<keyword evidence="3" id="KW-1185">Reference proteome</keyword>
<dbReference type="PANTHER" id="PTHR35696:SF1">
    <property type="entry name" value="ELECTRON CARRIER_IRON ION-BINDING PROTEIN"/>
    <property type="match status" value="1"/>
</dbReference>
<evidence type="ECO:0000313" key="2">
    <source>
        <dbReference type="EMBL" id="KAJ8766268.1"/>
    </source>
</evidence>